<dbReference type="InterPro" id="IPR036322">
    <property type="entry name" value="WD40_repeat_dom_sf"/>
</dbReference>
<keyword evidence="8" id="KW-1185">Reference proteome</keyword>
<evidence type="ECO:0000256" key="3">
    <source>
        <dbReference type="ARBA" id="ARBA00038243"/>
    </source>
</evidence>
<dbReference type="SUPFAM" id="SSF50978">
    <property type="entry name" value="WD40 repeat-like"/>
    <property type="match status" value="1"/>
</dbReference>
<name>A0A3B4WW37_SERLL</name>
<dbReference type="Pfam" id="PF00400">
    <property type="entry name" value="WD40"/>
    <property type="match status" value="3"/>
</dbReference>
<dbReference type="PROSITE" id="PS50082">
    <property type="entry name" value="WD_REPEATS_2"/>
    <property type="match status" value="2"/>
</dbReference>
<keyword evidence="2" id="KW-0677">Repeat</keyword>
<dbReference type="Proteomes" id="UP000261360">
    <property type="component" value="Unplaced"/>
</dbReference>
<evidence type="ECO:0000256" key="1">
    <source>
        <dbReference type="ARBA" id="ARBA00022574"/>
    </source>
</evidence>
<protein>
    <recommendedName>
        <fullName evidence="4">Superkiller complex protein 8</fullName>
    </recommendedName>
    <alternativeName>
        <fullName evidence="5">WD repeat-containing protein 61</fullName>
    </alternativeName>
</protein>
<organism evidence="7 8">
    <name type="scientific">Seriola lalandi dorsalis</name>
    <dbReference type="NCBI Taxonomy" id="1841481"/>
    <lineage>
        <taxon>Eukaryota</taxon>
        <taxon>Metazoa</taxon>
        <taxon>Chordata</taxon>
        <taxon>Craniata</taxon>
        <taxon>Vertebrata</taxon>
        <taxon>Euteleostomi</taxon>
        <taxon>Actinopterygii</taxon>
        <taxon>Neopterygii</taxon>
        <taxon>Teleostei</taxon>
        <taxon>Neoteleostei</taxon>
        <taxon>Acanthomorphata</taxon>
        <taxon>Carangaria</taxon>
        <taxon>Carangiformes</taxon>
        <taxon>Carangidae</taxon>
        <taxon>Seriola</taxon>
    </lineage>
</organism>
<comment type="similarity">
    <text evidence="3">Belongs to the SKI8 family.</text>
</comment>
<dbReference type="SMART" id="SM00320">
    <property type="entry name" value="WD40"/>
    <property type="match status" value="3"/>
</dbReference>
<accession>A0A3B4WW37</accession>
<dbReference type="InterPro" id="IPR015943">
    <property type="entry name" value="WD40/YVTN_repeat-like_dom_sf"/>
</dbReference>
<dbReference type="Ensembl" id="ENSSLDT00000008395.1">
    <property type="protein sequence ID" value="ENSSLDP00000008130.1"/>
    <property type="gene ID" value="ENSSLDG00000006450.1"/>
</dbReference>
<dbReference type="GO" id="GO:0016593">
    <property type="term" value="C:Cdc73/Paf1 complex"/>
    <property type="evidence" value="ECO:0007669"/>
    <property type="project" value="TreeGrafter"/>
</dbReference>
<proteinExistence type="inferred from homology"/>
<sequence length="160" mass="18028">ICILFMYYTQTGNCFSVKDDKEVQVCSFTSLKTAVRSLTFSPDSQLLVTASDDGYIKIYDMELKNNTNYKQHANLAGTLSGHGSWVLNVAFSPDDTHFFDSEMNCKTCQIVKVWDASSRACINTFFDHQDQVWSVKYNSTGSKIISAGDDRAIHIYDCPM</sequence>
<evidence type="ECO:0000256" key="4">
    <source>
        <dbReference type="ARBA" id="ARBA00039561"/>
    </source>
</evidence>
<reference evidence="7" key="1">
    <citation type="submission" date="2025-08" db="UniProtKB">
        <authorList>
            <consortium name="Ensembl"/>
        </authorList>
    </citation>
    <scope>IDENTIFICATION</scope>
</reference>
<dbReference type="STRING" id="1841481.ENSSLDP00000008130"/>
<dbReference type="AlphaFoldDB" id="A0A3B4WW37"/>
<reference evidence="7" key="2">
    <citation type="submission" date="2025-09" db="UniProtKB">
        <authorList>
            <consortium name="Ensembl"/>
        </authorList>
    </citation>
    <scope>IDENTIFICATION</scope>
</reference>
<dbReference type="InterPro" id="IPR001680">
    <property type="entry name" value="WD40_rpt"/>
</dbReference>
<feature type="repeat" description="WD" evidence="6">
    <location>
        <begin position="125"/>
        <end position="160"/>
    </location>
</feature>
<evidence type="ECO:0000256" key="5">
    <source>
        <dbReference type="ARBA" id="ARBA00041552"/>
    </source>
</evidence>
<evidence type="ECO:0000256" key="6">
    <source>
        <dbReference type="PROSITE-ProRule" id="PRU00221"/>
    </source>
</evidence>
<evidence type="ECO:0000313" key="7">
    <source>
        <dbReference type="Ensembl" id="ENSSLDP00000008130.1"/>
    </source>
</evidence>
<evidence type="ECO:0000313" key="8">
    <source>
        <dbReference type="Proteomes" id="UP000261360"/>
    </source>
</evidence>
<feature type="repeat" description="WD" evidence="6">
    <location>
        <begin position="28"/>
        <end position="69"/>
    </location>
</feature>
<dbReference type="InterPro" id="IPR051510">
    <property type="entry name" value="SKI8"/>
</dbReference>
<dbReference type="PROSITE" id="PS50294">
    <property type="entry name" value="WD_REPEATS_REGION"/>
    <property type="match status" value="2"/>
</dbReference>
<keyword evidence="1 6" id="KW-0853">WD repeat</keyword>
<evidence type="ECO:0000256" key="2">
    <source>
        <dbReference type="ARBA" id="ARBA00022737"/>
    </source>
</evidence>
<dbReference type="Gene3D" id="2.130.10.10">
    <property type="entry name" value="YVTN repeat-like/Quinoprotein amine dehydrogenase"/>
    <property type="match status" value="1"/>
</dbReference>
<dbReference type="PANTHER" id="PTHR44090:SF1">
    <property type="entry name" value="SUPERKILLER COMPLEX PROTEIN 8"/>
    <property type="match status" value="1"/>
</dbReference>
<dbReference type="PANTHER" id="PTHR44090">
    <property type="entry name" value="WD REPEAT-CONTAINING PROTEIN 61"/>
    <property type="match status" value="1"/>
</dbReference>
<dbReference type="GeneTree" id="ENSGT00940000153533"/>